<evidence type="ECO:0000256" key="4">
    <source>
        <dbReference type="ARBA" id="ARBA00022692"/>
    </source>
</evidence>
<keyword evidence="9 10" id="KW-0275">Fatty acid biosynthesis</keyword>
<feature type="transmembrane region" description="Helical" evidence="10">
    <location>
        <begin position="149"/>
        <end position="168"/>
    </location>
</feature>
<dbReference type="RefSeq" id="XP_005189664.2">
    <property type="nucleotide sequence ID" value="XM_005189607.4"/>
</dbReference>
<sequence length="271" mass="32586">MLLLKIFYREFKSHWNMIGTDVRMRHLPFVNSYLNIVLLMASYVIFSVKIGPALMANRKPFNIKRLIQIYNFFQILVNTYVFIGFMRHYLPHPAYDWFCMRVERNDISKETMDLMHITHICYLTKIFDTLDTIFFVLRKKNKQITFLHVYHHTSMIWASFLYHNLFFGSVYTDIGHLNSFVHALMYTYYLLSSMESKIKLDSWKPRLTEIQIIQFFYYTIKFGSSLCNNTCGMSYGWMCALVTQNLFMTAMFCNFYYKTYIVKARKIKKVD</sequence>
<keyword evidence="4 10" id="KW-0812">Transmembrane</keyword>
<comment type="catalytic activity">
    <reaction evidence="10">
        <text>a very-long-chain acyl-CoA + malonyl-CoA + H(+) = a very-long-chain 3-oxoacyl-CoA + CO2 + CoA</text>
        <dbReference type="Rhea" id="RHEA:32727"/>
        <dbReference type="ChEBI" id="CHEBI:15378"/>
        <dbReference type="ChEBI" id="CHEBI:16526"/>
        <dbReference type="ChEBI" id="CHEBI:57287"/>
        <dbReference type="ChEBI" id="CHEBI:57384"/>
        <dbReference type="ChEBI" id="CHEBI:90725"/>
        <dbReference type="ChEBI" id="CHEBI:90736"/>
        <dbReference type="EC" id="2.3.1.199"/>
    </reaction>
</comment>
<protein>
    <recommendedName>
        <fullName evidence="10">Elongation of very long chain fatty acids protein</fullName>
        <ecNumber evidence="10">2.3.1.199</ecNumber>
    </recommendedName>
    <alternativeName>
        <fullName evidence="10">Very-long-chain 3-oxoacyl-CoA synthase</fullName>
    </alternativeName>
</protein>
<comment type="subcellular location">
    <subcellularLocation>
        <location evidence="1">Membrane</location>
        <topology evidence="1">Multi-pass membrane protein</topology>
    </subcellularLocation>
</comment>
<evidence type="ECO:0000256" key="7">
    <source>
        <dbReference type="ARBA" id="ARBA00023098"/>
    </source>
</evidence>
<accession>A0A9J7CZX3</accession>
<keyword evidence="6 10" id="KW-1133">Transmembrane helix</keyword>
<dbReference type="GeneID" id="101893222"/>
<keyword evidence="5 10" id="KW-0276">Fatty acid metabolism</keyword>
<evidence type="ECO:0000256" key="1">
    <source>
        <dbReference type="ARBA" id="ARBA00004141"/>
    </source>
</evidence>
<feature type="transmembrane region" description="Helical" evidence="10">
    <location>
        <begin position="69"/>
        <end position="90"/>
    </location>
</feature>
<proteinExistence type="inferred from homology"/>
<keyword evidence="8 10" id="KW-0472">Membrane</keyword>
<dbReference type="InterPro" id="IPR030457">
    <property type="entry name" value="ELO_CS"/>
</dbReference>
<evidence type="ECO:0000256" key="5">
    <source>
        <dbReference type="ARBA" id="ARBA00022832"/>
    </source>
</evidence>
<name>A0A9J7CZX3_MUSDO</name>
<feature type="transmembrane region" description="Helical" evidence="10">
    <location>
        <begin position="33"/>
        <end position="57"/>
    </location>
</feature>
<reference evidence="12" key="1">
    <citation type="submission" date="2025-08" db="UniProtKB">
        <authorList>
            <consortium name="RefSeq"/>
        </authorList>
    </citation>
    <scope>IDENTIFICATION</scope>
    <source>
        <strain evidence="12">Aabys</strain>
        <tissue evidence="12">Whole body</tissue>
    </source>
</reference>
<evidence type="ECO:0000256" key="9">
    <source>
        <dbReference type="ARBA" id="ARBA00023160"/>
    </source>
</evidence>
<dbReference type="eggNOG" id="KOG3071">
    <property type="taxonomic scope" value="Eukaryota"/>
</dbReference>
<keyword evidence="11" id="KW-1185">Reference proteome</keyword>
<dbReference type="VEuPathDB" id="VectorBase:MDOMA2_007559"/>
<keyword evidence="3 10" id="KW-0808">Transferase</keyword>
<dbReference type="Pfam" id="PF01151">
    <property type="entry name" value="ELO"/>
    <property type="match status" value="1"/>
</dbReference>
<dbReference type="EC" id="2.3.1.199" evidence="10"/>
<dbReference type="Proteomes" id="UP001652621">
    <property type="component" value="Unplaced"/>
</dbReference>
<dbReference type="PANTHER" id="PTHR11157">
    <property type="entry name" value="FATTY ACID ACYL TRANSFERASE-RELATED"/>
    <property type="match status" value="1"/>
</dbReference>
<feature type="transmembrane region" description="Helical" evidence="10">
    <location>
        <begin position="235"/>
        <end position="257"/>
    </location>
</feature>
<evidence type="ECO:0000256" key="2">
    <source>
        <dbReference type="ARBA" id="ARBA00022516"/>
    </source>
</evidence>
<keyword evidence="7 10" id="KW-0443">Lipid metabolism</keyword>
<dbReference type="PANTHER" id="PTHR11157:SF116">
    <property type="entry name" value="ELONGATION OF VERY LONG CHAIN FATTY ACIDS PROTEIN-RELATED"/>
    <property type="match status" value="1"/>
</dbReference>
<comment type="similarity">
    <text evidence="10">Belongs to the ELO family.</text>
</comment>
<gene>
    <name evidence="12" type="primary">LOC101893222</name>
</gene>
<dbReference type="PROSITE" id="PS01188">
    <property type="entry name" value="ELO"/>
    <property type="match status" value="1"/>
</dbReference>
<evidence type="ECO:0000256" key="10">
    <source>
        <dbReference type="RuleBase" id="RU361115"/>
    </source>
</evidence>
<evidence type="ECO:0000256" key="8">
    <source>
        <dbReference type="ARBA" id="ARBA00023136"/>
    </source>
</evidence>
<organism evidence="11 12">
    <name type="scientific">Musca domestica</name>
    <name type="common">House fly</name>
    <dbReference type="NCBI Taxonomy" id="7370"/>
    <lineage>
        <taxon>Eukaryota</taxon>
        <taxon>Metazoa</taxon>
        <taxon>Ecdysozoa</taxon>
        <taxon>Arthropoda</taxon>
        <taxon>Hexapoda</taxon>
        <taxon>Insecta</taxon>
        <taxon>Pterygota</taxon>
        <taxon>Neoptera</taxon>
        <taxon>Endopterygota</taxon>
        <taxon>Diptera</taxon>
        <taxon>Brachycera</taxon>
        <taxon>Muscomorpha</taxon>
        <taxon>Muscoidea</taxon>
        <taxon>Muscidae</taxon>
        <taxon>Musca</taxon>
    </lineage>
</organism>
<feature type="transmembrane region" description="Helical" evidence="10">
    <location>
        <begin position="117"/>
        <end position="137"/>
    </location>
</feature>
<evidence type="ECO:0000313" key="11">
    <source>
        <dbReference type="Proteomes" id="UP001652621"/>
    </source>
</evidence>
<dbReference type="VEuPathDB" id="VectorBase:MDOA007945"/>
<evidence type="ECO:0000256" key="6">
    <source>
        <dbReference type="ARBA" id="ARBA00022989"/>
    </source>
</evidence>
<dbReference type="InterPro" id="IPR002076">
    <property type="entry name" value="ELO_fam"/>
</dbReference>
<evidence type="ECO:0000256" key="3">
    <source>
        <dbReference type="ARBA" id="ARBA00022679"/>
    </source>
</evidence>
<keyword evidence="2 10" id="KW-0444">Lipid biosynthesis</keyword>
<evidence type="ECO:0000313" key="12">
    <source>
        <dbReference type="RefSeq" id="XP_005189664.2"/>
    </source>
</evidence>
<dbReference type="OrthoDB" id="434092at2759"/>